<feature type="region of interest" description="Disordered" evidence="1">
    <location>
        <begin position="449"/>
        <end position="495"/>
    </location>
</feature>
<feature type="non-terminal residue" evidence="2">
    <location>
        <position position="605"/>
    </location>
</feature>
<reference evidence="2" key="1">
    <citation type="journal article" date="2015" name="Nature">
        <title>Complex archaea that bridge the gap between prokaryotes and eukaryotes.</title>
        <authorList>
            <person name="Spang A."/>
            <person name="Saw J.H."/>
            <person name="Jorgensen S.L."/>
            <person name="Zaremba-Niedzwiedzka K."/>
            <person name="Martijn J."/>
            <person name="Lind A.E."/>
            <person name="van Eijk R."/>
            <person name="Schleper C."/>
            <person name="Guy L."/>
            <person name="Ettema T.J."/>
        </authorList>
    </citation>
    <scope>NUCLEOTIDE SEQUENCE</scope>
</reference>
<dbReference type="AlphaFoldDB" id="A0A0F9H8V5"/>
<gene>
    <name evidence="2" type="ORF">LCGC14_2028330</name>
</gene>
<organism evidence="2">
    <name type="scientific">marine sediment metagenome</name>
    <dbReference type="NCBI Taxonomy" id="412755"/>
    <lineage>
        <taxon>unclassified sequences</taxon>
        <taxon>metagenomes</taxon>
        <taxon>ecological metagenomes</taxon>
    </lineage>
</organism>
<protein>
    <submittedName>
        <fullName evidence="2">Uncharacterized protein</fullName>
    </submittedName>
</protein>
<feature type="compositionally biased region" description="Basic and acidic residues" evidence="1">
    <location>
        <begin position="456"/>
        <end position="468"/>
    </location>
</feature>
<evidence type="ECO:0000256" key="1">
    <source>
        <dbReference type="SAM" id="MobiDB-lite"/>
    </source>
</evidence>
<dbReference type="EMBL" id="LAZR01023564">
    <property type="protein sequence ID" value="KKL78090.1"/>
    <property type="molecule type" value="Genomic_DNA"/>
</dbReference>
<name>A0A0F9H8V5_9ZZZZ</name>
<proteinExistence type="predicted"/>
<evidence type="ECO:0000313" key="2">
    <source>
        <dbReference type="EMBL" id="KKL78090.1"/>
    </source>
</evidence>
<accession>A0A0F9H8V5</accession>
<sequence>MDVKPMLAATTTQADAAGTKVTKLQAFLGSTKSVELSWKPKTQAAAELAPVVIAEQFQHINVAEALISYDVKFTYDIRRRGVDSFNVQLPGEFRVIAVEGANISRWDIPARPGNRGPQNLQVKLFSPVKDTYALTVKMERFLKEATVEIPLSPIVTQQVLRRTGLIAITHSPRRSVELQAAKDLARVDTARLPKALRNRPGVTAWRFITANYGGKLAIASVAPRITVNQLWALGVHPDRLELRGRLSYTVERAGVFELTMDLPEPWEVLSVGPDKLVDDHRLSGRGAGRKLYVLLKREMSGSFRLDLSARAPRPSPDAPVKFALPLADAKNLKMYTGQVTLFLAEQLRGEVVRLDQLQSLPLGRAVRWTSLPGVSPAMAFEFRSIDRAKPAGGELKIAVKPTQVSAVVHRLVNIQPGSVRQEAVLQYQVRYAPVDTLYLKMPAALADTDVQITGDPDPRKPRIKEKPRLPALPADQQPKAPPGATTRPVTTQPAGAPPPVKWAYFKIVLQSPVIGSYTVRVTSRESFRSADADKAGKPTTVVVHPILAAGKLADQRGYIAVAKADTLAVLAPASKNLISADPGSAADLPYSPHRRLASLAFKYNA</sequence>
<comment type="caution">
    <text evidence="2">The sequence shown here is derived from an EMBL/GenBank/DDBJ whole genome shotgun (WGS) entry which is preliminary data.</text>
</comment>